<dbReference type="GO" id="GO:0005829">
    <property type="term" value="C:cytosol"/>
    <property type="evidence" value="ECO:0007669"/>
    <property type="project" value="TreeGrafter"/>
</dbReference>
<keyword evidence="5" id="KW-0072">Autophagy</keyword>
<comment type="caution">
    <text evidence="7">The sequence shown here is derived from an EMBL/GenBank/DDBJ whole genome shotgun (WGS) entry which is preliminary data.</text>
</comment>
<dbReference type="STRING" id="7102.A0A2A4JI25"/>
<dbReference type="InterPro" id="IPR007135">
    <property type="entry name" value="Atg3/Atg10"/>
</dbReference>
<dbReference type="GO" id="GO:0000045">
    <property type="term" value="P:autophagosome assembly"/>
    <property type="evidence" value="ECO:0007669"/>
    <property type="project" value="TreeGrafter"/>
</dbReference>
<evidence type="ECO:0000256" key="1">
    <source>
        <dbReference type="ARBA" id="ARBA00005696"/>
    </source>
</evidence>
<keyword evidence="4" id="KW-0833">Ubl conjugation pathway</keyword>
<sequence>MNATTITFEEFFEAAKEFVRKCEKLGDGWMLKENKKDVLETYIEKKTFIHCQDENIGQLLKVEFVIFYNLSYGVPSFSFNVWNSSGMLITLEDVRKMSFIEINQKDFYSVITQQEHPIFQRPYFIVHPCHTETLLAEFRNKSKNIIVTFLSLITPLIRLNLPLEYGL</sequence>
<comment type="similarity">
    <text evidence="1">Belongs to the ATG10 family.</text>
</comment>
<evidence type="ECO:0000313" key="7">
    <source>
        <dbReference type="EMBL" id="PCG71083.1"/>
    </source>
</evidence>
<organism evidence="7">
    <name type="scientific">Heliothis virescens</name>
    <name type="common">Tobacco budworm moth</name>
    <dbReference type="NCBI Taxonomy" id="7102"/>
    <lineage>
        <taxon>Eukaryota</taxon>
        <taxon>Metazoa</taxon>
        <taxon>Ecdysozoa</taxon>
        <taxon>Arthropoda</taxon>
        <taxon>Hexapoda</taxon>
        <taxon>Insecta</taxon>
        <taxon>Pterygota</taxon>
        <taxon>Neoptera</taxon>
        <taxon>Endopterygota</taxon>
        <taxon>Lepidoptera</taxon>
        <taxon>Glossata</taxon>
        <taxon>Ditrysia</taxon>
        <taxon>Noctuoidea</taxon>
        <taxon>Noctuidae</taxon>
        <taxon>Heliothinae</taxon>
        <taxon>Heliothis</taxon>
    </lineage>
</organism>
<proteinExistence type="inferred from homology"/>
<reference evidence="7" key="1">
    <citation type="submission" date="2017-09" db="EMBL/GenBank/DDBJ databases">
        <title>Contemporary evolution of a Lepidopteran species, Heliothis virescens, in response to modern agricultural practices.</title>
        <authorList>
            <person name="Fritz M.L."/>
            <person name="Deyonke A.M."/>
            <person name="Papanicolaou A."/>
            <person name="Micinski S."/>
            <person name="Westbrook J."/>
            <person name="Gould F."/>
        </authorList>
    </citation>
    <scope>NUCLEOTIDE SEQUENCE [LARGE SCALE GENOMIC DNA]</scope>
    <source>
        <strain evidence="7">HvINT-</strain>
        <tissue evidence="7">Whole body</tissue>
    </source>
</reference>
<dbReference type="GO" id="GO:0032446">
    <property type="term" value="P:protein modification by small protein conjugation"/>
    <property type="evidence" value="ECO:0007669"/>
    <property type="project" value="TreeGrafter"/>
</dbReference>
<evidence type="ECO:0000256" key="5">
    <source>
        <dbReference type="ARBA" id="ARBA00023006"/>
    </source>
</evidence>
<dbReference type="GO" id="GO:0061651">
    <property type="term" value="F:Atg12 conjugating enzyme activity"/>
    <property type="evidence" value="ECO:0007669"/>
    <property type="project" value="TreeGrafter"/>
</dbReference>
<evidence type="ECO:0000256" key="2">
    <source>
        <dbReference type="ARBA" id="ARBA00021099"/>
    </source>
</evidence>
<dbReference type="Gene3D" id="3.30.1460.50">
    <property type="match status" value="1"/>
</dbReference>
<dbReference type="Pfam" id="PF03987">
    <property type="entry name" value="Autophagy_act_C"/>
    <property type="match status" value="1"/>
</dbReference>
<dbReference type="GO" id="GO:0000422">
    <property type="term" value="P:autophagy of mitochondrion"/>
    <property type="evidence" value="ECO:0007669"/>
    <property type="project" value="TreeGrafter"/>
</dbReference>
<protein>
    <recommendedName>
        <fullName evidence="2">Ubiquitin-like-conjugating enzyme ATG10</fullName>
    </recommendedName>
    <alternativeName>
        <fullName evidence="6">Autophagy-related protein 10</fullName>
    </alternativeName>
</protein>
<dbReference type="AlphaFoldDB" id="A0A2A4JI25"/>
<evidence type="ECO:0000256" key="3">
    <source>
        <dbReference type="ARBA" id="ARBA00022679"/>
    </source>
</evidence>
<accession>A0A2A4JI25</accession>
<dbReference type="PANTHER" id="PTHR14957:SF1">
    <property type="entry name" value="UBIQUITIN-LIKE-CONJUGATING ENZYME ATG10"/>
    <property type="match status" value="1"/>
</dbReference>
<keyword evidence="3" id="KW-0808">Transferase</keyword>
<dbReference type="EMBL" id="NWSH01001496">
    <property type="protein sequence ID" value="PCG71083.1"/>
    <property type="molecule type" value="Genomic_DNA"/>
</dbReference>
<evidence type="ECO:0000256" key="6">
    <source>
        <dbReference type="ARBA" id="ARBA00029833"/>
    </source>
</evidence>
<evidence type="ECO:0000256" key="4">
    <source>
        <dbReference type="ARBA" id="ARBA00022786"/>
    </source>
</evidence>
<name>A0A2A4JI25_HELVI</name>
<dbReference type="PANTHER" id="PTHR14957">
    <property type="entry name" value="UBIQUITIN-LIKE-CONJUGATING ENZYME ATG10"/>
    <property type="match status" value="1"/>
</dbReference>
<gene>
    <name evidence="7" type="ORF">B5V51_2280</name>
</gene>